<dbReference type="STRING" id="237018.SAMN04489723_10932"/>
<evidence type="ECO:0000256" key="1">
    <source>
        <dbReference type="SAM" id="Phobius"/>
    </source>
</evidence>
<organism evidence="2 3">
    <name type="scientific">Algoriphagus aquimarinus</name>
    <dbReference type="NCBI Taxonomy" id="237018"/>
    <lineage>
        <taxon>Bacteria</taxon>
        <taxon>Pseudomonadati</taxon>
        <taxon>Bacteroidota</taxon>
        <taxon>Cytophagia</taxon>
        <taxon>Cytophagales</taxon>
        <taxon>Cyclobacteriaceae</taxon>
        <taxon>Algoriphagus</taxon>
    </lineage>
</organism>
<keyword evidence="3" id="KW-1185">Reference proteome</keyword>
<keyword evidence="1" id="KW-1133">Transmembrane helix</keyword>
<gene>
    <name evidence="2" type="ORF">SAMN04489723_10932</name>
</gene>
<accession>A0A1I1AUW6</accession>
<reference evidence="2 3" key="1">
    <citation type="submission" date="2016-10" db="EMBL/GenBank/DDBJ databases">
        <authorList>
            <person name="de Groot N.N."/>
        </authorList>
    </citation>
    <scope>NUCLEOTIDE SEQUENCE [LARGE SCALE GENOMIC DNA]</scope>
    <source>
        <strain evidence="2 3">DSM 23399</strain>
    </source>
</reference>
<protein>
    <submittedName>
        <fullName evidence="2">Uncharacterized protein</fullName>
    </submittedName>
</protein>
<sequence>MIVVVDFLIPLHIALNLRYPEFTVGFDGVFSLFPVVAMPEGAIYKDDEFVFFEADIRVSQKEASLEFYTSLLLAIAFFMNFSGLVSFPLIRDILKERALVV</sequence>
<proteinExistence type="predicted"/>
<evidence type="ECO:0000313" key="2">
    <source>
        <dbReference type="EMBL" id="SFB40103.1"/>
    </source>
</evidence>
<keyword evidence="1" id="KW-0472">Membrane</keyword>
<feature type="transmembrane region" description="Helical" evidence="1">
    <location>
        <begin position="67"/>
        <end position="90"/>
    </location>
</feature>
<name>A0A1I1AUW6_9BACT</name>
<dbReference type="AlphaFoldDB" id="A0A1I1AUW6"/>
<dbReference type="Proteomes" id="UP000198790">
    <property type="component" value="Unassembled WGS sequence"/>
</dbReference>
<dbReference type="EMBL" id="FOKK01000009">
    <property type="protein sequence ID" value="SFB40103.1"/>
    <property type="molecule type" value="Genomic_DNA"/>
</dbReference>
<evidence type="ECO:0000313" key="3">
    <source>
        <dbReference type="Proteomes" id="UP000198790"/>
    </source>
</evidence>
<keyword evidence="1" id="KW-0812">Transmembrane</keyword>